<dbReference type="Pfam" id="PF00501">
    <property type="entry name" value="AMP-binding"/>
    <property type="match status" value="1"/>
</dbReference>
<name>A0A149UNM6_9PROT</name>
<dbReference type="Pfam" id="PF16177">
    <property type="entry name" value="ACAS_N"/>
    <property type="match status" value="1"/>
</dbReference>
<dbReference type="GO" id="GO:0016208">
    <property type="term" value="F:AMP binding"/>
    <property type="evidence" value="ECO:0007669"/>
    <property type="project" value="InterPro"/>
</dbReference>
<feature type="domain" description="AMP-binding enzyme C-terminal" evidence="8">
    <location>
        <begin position="531"/>
        <end position="608"/>
    </location>
</feature>
<keyword evidence="4" id="KW-0067">ATP-binding</keyword>
<dbReference type="AlphaFoldDB" id="A0A149UNM6"/>
<dbReference type="InterPro" id="IPR011904">
    <property type="entry name" value="Ac_CoA_lig"/>
</dbReference>
<dbReference type="NCBIfam" id="TIGR02188">
    <property type="entry name" value="Ac_CoA_lig_AcsA"/>
    <property type="match status" value="1"/>
</dbReference>
<evidence type="ECO:0000256" key="4">
    <source>
        <dbReference type="ARBA" id="ARBA00022840"/>
    </source>
</evidence>
<evidence type="ECO:0000256" key="2">
    <source>
        <dbReference type="ARBA" id="ARBA00022598"/>
    </source>
</evidence>
<evidence type="ECO:0000256" key="3">
    <source>
        <dbReference type="ARBA" id="ARBA00022741"/>
    </source>
</evidence>
<dbReference type="PANTHER" id="PTHR24095:SF14">
    <property type="entry name" value="ACETYL-COENZYME A SYNTHETASE 1"/>
    <property type="match status" value="1"/>
</dbReference>
<evidence type="ECO:0000259" key="7">
    <source>
        <dbReference type="Pfam" id="PF00501"/>
    </source>
</evidence>
<dbReference type="GO" id="GO:0003987">
    <property type="term" value="F:acetate-CoA ligase activity"/>
    <property type="evidence" value="ECO:0007669"/>
    <property type="project" value="UniProtKB-UniRule"/>
</dbReference>
<dbReference type="OrthoDB" id="4471305at2"/>
<accession>A0A149UNM6</accession>
<dbReference type="Pfam" id="PF13193">
    <property type="entry name" value="AMP-binding_C"/>
    <property type="match status" value="1"/>
</dbReference>
<evidence type="ECO:0000313" key="10">
    <source>
        <dbReference type="EMBL" id="KXV69413.1"/>
    </source>
</evidence>
<dbReference type="Gene3D" id="3.30.300.30">
    <property type="match status" value="1"/>
</dbReference>
<protein>
    <recommendedName>
        <fullName evidence="6">Acetate--CoA ligase</fullName>
        <ecNumber evidence="6">6.2.1.1</ecNumber>
    </recommendedName>
</protein>
<dbReference type="Proteomes" id="UP000075377">
    <property type="component" value="Unassembled WGS sequence"/>
</dbReference>
<dbReference type="PROSITE" id="PS00455">
    <property type="entry name" value="AMP_BINDING"/>
    <property type="match status" value="1"/>
</dbReference>
<evidence type="ECO:0000259" key="8">
    <source>
        <dbReference type="Pfam" id="PF13193"/>
    </source>
</evidence>
<dbReference type="PANTHER" id="PTHR24095">
    <property type="entry name" value="ACETYL-COENZYME A SYNTHETASE"/>
    <property type="match status" value="1"/>
</dbReference>
<evidence type="ECO:0000313" key="11">
    <source>
        <dbReference type="Proteomes" id="UP000075377"/>
    </source>
</evidence>
<dbReference type="GO" id="GO:0019427">
    <property type="term" value="P:acetyl-CoA biosynthetic process from acetate"/>
    <property type="evidence" value="ECO:0007669"/>
    <property type="project" value="UniProtKB-UniRule"/>
</dbReference>
<dbReference type="InterPro" id="IPR042099">
    <property type="entry name" value="ANL_N_sf"/>
</dbReference>
<dbReference type="InterPro" id="IPR045851">
    <property type="entry name" value="AMP-bd_C_sf"/>
</dbReference>
<sequence length="673" mass="73957">MTDQTVIPARAYPDYPAIMTPEQLQVMRKKARSDPDAFWLEQAQRVHWFRKPTQGFCGSFEKDVSISWFADGELNASVCCIDRHLTEKRDQVALISQREAEGRSESLTYHDLHERVCRLANALTYLGVKKGCRVAICLPIVSEAIVSMLACTRIGAVHVVLFGGFSAEGLAERLVDSGAVVVITGSMAWRRNKAVPYKDTLDEALRKAGENSSVQFMLVVRTSDEAVPMLPGRDYDYHDFVDHFEADFVPVAMHAEDPMFMLYTSGSTGKPKAIVHATGGYMVWAAYTMGMVYTPRANDVLWCTADVAWITGHTSVVYGPLANGGTTMISDSLPTSPYPGRWFDLIDAYKVTMLFTAPTAVRAMMAQGEAVVQRRDLSSLRLLGIAGEPISPDAWLWYHDVVGKKRCPVADTWWQTETAGVVLGPVPGVQSLKPGSATMPLPGLEMVILNSDGKAETGATAGALCIARSWPGQCRTIWKDHERFRQAYFSMAPGLYFTGDGARRDEDGYYWITGRMDDVINIAGHRLGTAEVEDALGEDHRIVECAAVGVPHFVKGQALVVFAIPNKTAVTGVDEKDISRLIVNLIGRYAAPEAVYLVPDLPRTRSGKIVRRLLRKIASGESDTLGDLSALSDPSIISTLCERVRSQSSLEDQSGVCKSSEKNEIFNEVRIVS</sequence>
<feature type="domain" description="AMP-dependent synthetase/ligase" evidence="7">
    <location>
        <begin position="82"/>
        <end position="468"/>
    </location>
</feature>
<evidence type="ECO:0000256" key="5">
    <source>
        <dbReference type="ARBA" id="ARBA00022990"/>
    </source>
</evidence>
<dbReference type="SUPFAM" id="SSF56801">
    <property type="entry name" value="Acetyl-CoA synthetase-like"/>
    <property type="match status" value="1"/>
</dbReference>
<organism evidence="10 11">
    <name type="scientific">Acetobacter malorum</name>
    <dbReference type="NCBI Taxonomy" id="178901"/>
    <lineage>
        <taxon>Bacteria</taxon>
        <taxon>Pseudomonadati</taxon>
        <taxon>Pseudomonadota</taxon>
        <taxon>Alphaproteobacteria</taxon>
        <taxon>Acetobacterales</taxon>
        <taxon>Acetobacteraceae</taxon>
        <taxon>Acetobacter</taxon>
    </lineage>
</organism>
<proteinExistence type="inferred from homology"/>
<dbReference type="NCBIfam" id="NF001208">
    <property type="entry name" value="PRK00174.1"/>
    <property type="match status" value="1"/>
</dbReference>
<dbReference type="GO" id="GO:0005524">
    <property type="term" value="F:ATP binding"/>
    <property type="evidence" value="ECO:0007669"/>
    <property type="project" value="UniProtKB-KW"/>
</dbReference>
<keyword evidence="5" id="KW-0007">Acetylation</keyword>
<dbReference type="Gene3D" id="3.40.50.12780">
    <property type="entry name" value="N-terminal domain of ligase-like"/>
    <property type="match status" value="1"/>
</dbReference>
<reference evidence="10 11" key="1">
    <citation type="submission" date="2015-06" db="EMBL/GenBank/DDBJ databases">
        <title>Improved classification and identification of acetic acid bacteria using matrix-assisted laser desorption/ionization time-of-flight mass spectrometry; Gluconobacter nephelii and Gluconobacter uchimurae are later heterotypic synonyms of Gluconobacter japonicus and Gluconobacter oxydans, respectively.</title>
        <authorList>
            <person name="Li L."/>
            <person name="Cleenwerck I."/>
            <person name="De Vuyst L."/>
            <person name="Vandamme P."/>
        </authorList>
    </citation>
    <scope>NUCLEOTIDE SEQUENCE [LARGE SCALE GENOMIC DNA]</scope>
    <source>
        <strain evidence="10 11">LMG 1699</strain>
    </source>
</reference>
<dbReference type="EMBL" id="LHZX01000284">
    <property type="protein sequence ID" value="KXV69413.1"/>
    <property type="molecule type" value="Genomic_DNA"/>
</dbReference>
<dbReference type="InterPro" id="IPR032387">
    <property type="entry name" value="ACAS_N"/>
</dbReference>
<feature type="domain" description="Acetyl-coenzyme A synthetase N-terminal" evidence="9">
    <location>
        <begin position="27"/>
        <end position="80"/>
    </location>
</feature>
<comment type="similarity">
    <text evidence="1">Belongs to the ATP-dependent AMP-binding enzyme family.</text>
</comment>
<keyword evidence="3" id="KW-0547">Nucleotide-binding</keyword>
<keyword evidence="2 10" id="KW-0436">Ligase</keyword>
<dbReference type="InterPro" id="IPR000873">
    <property type="entry name" value="AMP-dep_synth/lig_dom"/>
</dbReference>
<dbReference type="InterPro" id="IPR020845">
    <property type="entry name" value="AMP-binding_CS"/>
</dbReference>
<dbReference type="PATRIC" id="fig|178901.14.peg.2315"/>
<evidence type="ECO:0000259" key="9">
    <source>
        <dbReference type="Pfam" id="PF16177"/>
    </source>
</evidence>
<comment type="caution">
    <text evidence="10">The sequence shown here is derived from an EMBL/GenBank/DDBJ whole genome shotgun (WGS) entry which is preliminary data.</text>
</comment>
<gene>
    <name evidence="10" type="ORF">AD951_06755</name>
</gene>
<dbReference type="FunFam" id="3.40.50.12780:FF:000001">
    <property type="entry name" value="Acetyl-coenzyme A synthetase"/>
    <property type="match status" value="1"/>
</dbReference>
<dbReference type="EC" id="6.2.1.1" evidence="6"/>
<dbReference type="RefSeq" id="WP_061500564.1">
    <property type="nucleotide sequence ID" value="NZ_LHZX01000284.1"/>
</dbReference>
<evidence type="ECO:0000256" key="1">
    <source>
        <dbReference type="ARBA" id="ARBA00006432"/>
    </source>
</evidence>
<dbReference type="InterPro" id="IPR025110">
    <property type="entry name" value="AMP-bd_C"/>
</dbReference>
<evidence type="ECO:0000256" key="6">
    <source>
        <dbReference type="NCBIfam" id="TIGR02188"/>
    </source>
</evidence>